<sequence length="748" mass="82076">MDSLCKTSEGMDAPSLAVLGAKQDAEKGPQSLEDSTTRPEPPYSIFTHGEKVWISSLASFGAMFSTLSSYIYFPALVPMATDFGVSLTLINLTVTSYLVVAGIAPAFMGDLADQGGRRLAYIVMFVLFFASNIGIALQSSYAGLLVLRMLQSAGSSGTYGASYGVLADITTVDERGSYVGSLLIFTNAAPSFGPVVAGVLTQKPGWRWIFWFLAILTGGIPPSCLVPSPRNAAEDARKRHYRIPNPFACIRLLCDKANFSVICIGSITYAVKMALQTSLAAQCVEIYQLDYLQAGLVYIPSGVGGAMGSYATGKVLNMNIRRFALKHGLEDGRYQKGNDISGFPIGEAHFQGFHALVVTSALGTMAYGHISVSPDYAILTGATTSCIFTMCGTLLTDLNPTVSATVQASYNLVRCLGAGVGIAIQQPLEDAVGPGWCFGIYAVILLLEILVGFEHSVLSGEYATYTTTWYRHFPVPNGPGIIWSLLDFLDIDIYGTRHHIKTDAPTSYEKAVPSFLNTSSADAPRLAFTALHTHVFCYPKQGSREILALEDATLVDFDYLGIDRFEYEYHRLADQNAEDRFCSRLRRLGAKRWTSMERFKAVTAANEGYVDFETAITVPEAAGRIPPSRFERNWYTFCIQDKSNDVLLMEMPRRIPRLELLPEWQTSMEHVEGHYEWEQAENFPENRRLALARNMKEKCQLMAHIGAKPLSLHEAMEMVSGEDVVKTAEEKCGRNSNSPSDETKASEL</sequence>
<keyword evidence="5 7" id="KW-0472">Membrane</keyword>
<gene>
    <name evidence="9" type="ORF">PG994_012767</name>
</gene>
<evidence type="ECO:0000256" key="7">
    <source>
        <dbReference type="SAM" id="Phobius"/>
    </source>
</evidence>
<dbReference type="Proteomes" id="UP001480595">
    <property type="component" value="Unassembled WGS sequence"/>
</dbReference>
<dbReference type="SUPFAM" id="SSF103473">
    <property type="entry name" value="MFS general substrate transporter"/>
    <property type="match status" value="1"/>
</dbReference>
<evidence type="ECO:0000256" key="5">
    <source>
        <dbReference type="ARBA" id="ARBA00023136"/>
    </source>
</evidence>
<comment type="subcellular location">
    <subcellularLocation>
        <location evidence="1">Membrane</location>
        <topology evidence="1">Multi-pass membrane protein</topology>
    </subcellularLocation>
</comment>
<feature type="transmembrane region" description="Helical" evidence="7">
    <location>
        <begin position="119"/>
        <end position="141"/>
    </location>
</feature>
<feature type="domain" description="Major facilitator superfamily (MFS) profile" evidence="8">
    <location>
        <begin position="54"/>
        <end position="460"/>
    </location>
</feature>
<dbReference type="PROSITE" id="PS50850">
    <property type="entry name" value="MFS"/>
    <property type="match status" value="1"/>
</dbReference>
<reference evidence="9 10" key="1">
    <citation type="submission" date="2023-01" db="EMBL/GenBank/DDBJ databases">
        <title>Analysis of 21 Apiospora genomes using comparative genomics revels a genus with tremendous synthesis potential of carbohydrate active enzymes and secondary metabolites.</title>
        <authorList>
            <person name="Sorensen T."/>
        </authorList>
    </citation>
    <scope>NUCLEOTIDE SEQUENCE [LARGE SCALE GENOMIC DNA]</scope>
    <source>
        <strain evidence="9 10">CBS 135458</strain>
    </source>
</reference>
<name>A0ABR1TBE0_9PEZI</name>
<keyword evidence="4 7" id="KW-1133">Transmembrane helix</keyword>
<evidence type="ECO:0000256" key="1">
    <source>
        <dbReference type="ARBA" id="ARBA00004141"/>
    </source>
</evidence>
<accession>A0ABR1TBE0</accession>
<evidence type="ECO:0000256" key="2">
    <source>
        <dbReference type="ARBA" id="ARBA00022448"/>
    </source>
</evidence>
<dbReference type="PANTHER" id="PTHR23502:SF51">
    <property type="entry name" value="QUINIDINE RESISTANCE PROTEIN 1-RELATED"/>
    <property type="match status" value="1"/>
</dbReference>
<evidence type="ECO:0000256" key="6">
    <source>
        <dbReference type="SAM" id="MobiDB-lite"/>
    </source>
</evidence>
<keyword evidence="10" id="KW-1185">Reference proteome</keyword>
<dbReference type="Pfam" id="PF07690">
    <property type="entry name" value="MFS_1"/>
    <property type="match status" value="1"/>
</dbReference>
<protein>
    <recommendedName>
        <fullName evidence="8">Major facilitator superfamily (MFS) profile domain-containing protein</fullName>
    </recommendedName>
</protein>
<dbReference type="InterPro" id="IPR036259">
    <property type="entry name" value="MFS_trans_sf"/>
</dbReference>
<dbReference type="InterPro" id="IPR011701">
    <property type="entry name" value="MFS"/>
</dbReference>
<evidence type="ECO:0000259" key="8">
    <source>
        <dbReference type="PROSITE" id="PS50850"/>
    </source>
</evidence>
<proteinExistence type="predicted"/>
<dbReference type="RefSeq" id="XP_066710324.1">
    <property type="nucleotide sequence ID" value="XM_066864176.1"/>
</dbReference>
<evidence type="ECO:0000256" key="3">
    <source>
        <dbReference type="ARBA" id="ARBA00022692"/>
    </source>
</evidence>
<dbReference type="GeneID" id="92097239"/>
<feature type="transmembrane region" description="Helical" evidence="7">
    <location>
        <begin position="52"/>
        <end position="73"/>
    </location>
</feature>
<dbReference type="InterPro" id="IPR020846">
    <property type="entry name" value="MFS_dom"/>
</dbReference>
<evidence type="ECO:0000313" key="10">
    <source>
        <dbReference type="Proteomes" id="UP001480595"/>
    </source>
</evidence>
<evidence type="ECO:0000256" key="4">
    <source>
        <dbReference type="ARBA" id="ARBA00022989"/>
    </source>
</evidence>
<dbReference type="PANTHER" id="PTHR23502">
    <property type="entry name" value="MAJOR FACILITATOR SUPERFAMILY"/>
    <property type="match status" value="1"/>
</dbReference>
<organism evidence="9 10">
    <name type="scientific">Apiospora phragmitis</name>
    <dbReference type="NCBI Taxonomy" id="2905665"/>
    <lineage>
        <taxon>Eukaryota</taxon>
        <taxon>Fungi</taxon>
        <taxon>Dikarya</taxon>
        <taxon>Ascomycota</taxon>
        <taxon>Pezizomycotina</taxon>
        <taxon>Sordariomycetes</taxon>
        <taxon>Xylariomycetidae</taxon>
        <taxon>Amphisphaeriales</taxon>
        <taxon>Apiosporaceae</taxon>
        <taxon>Apiospora</taxon>
    </lineage>
</organism>
<evidence type="ECO:0000313" key="9">
    <source>
        <dbReference type="EMBL" id="KAK8043929.1"/>
    </source>
</evidence>
<feature type="region of interest" description="Disordered" evidence="6">
    <location>
        <begin position="23"/>
        <end position="43"/>
    </location>
</feature>
<keyword evidence="3 7" id="KW-0812">Transmembrane</keyword>
<feature type="transmembrane region" description="Helical" evidence="7">
    <location>
        <begin position="85"/>
        <end position="107"/>
    </location>
</feature>
<comment type="caution">
    <text evidence="9">The sequence shown here is derived from an EMBL/GenBank/DDBJ whole genome shotgun (WGS) entry which is preliminary data.</text>
</comment>
<dbReference type="EMBL" id="JAQQWL010000012">
    <property type="protein sequence ID" value="KAK8043929.1"/>
    <property type="molecule type" value="Genomic_DNA"/>
</dbReference>
<dbReference type="Gene3D" id="1.20.1250.20">
    <property type="entry name" value="MFS general substrate transporter like domains"/>
    <property type="match status" value="1"/>
</dbReference>
<keyword evidence="2" id="KW-0813">Transport</keyword>
<feature type="region of interest" description="Disordered" evidence="6">
    <location>
        <begin position="726"/>
        <end position="748"/>
    </location>
</feature>